<dbReference type="PANTHER" id="PTHR11365:SF23">
    <property type="entry name" value="HYPOTHETICAL 5-OXOPROLINASE (EUROFUNG)-RELATED"/>
    <property type="match status" value="1"/>
</dbReference>
<sequence length="629" mass="68701">MATIVETSQTPFTTVPVDPITLDIIENALRNARAEMDEVLFRTALSPGIREQHDEFPLIADPSGKMVVGQFGLSVPDFLDNFDGTVGEGDILLTSDPYACGAAISHANDWLIVMPIFHSGRVVGWSSMFGHMSDVGGKTPSSMPTDAHTIYEEGVIIPPFKLYSGGEMNDTALDIILNQVRKPDWNRADLNGLVAACSTAARRIVELCDRFGVDVYLSALDALLERNYQAMKVLLATLFVDGETIEFSDFICDDGCGYGPYELTIELTRHGEKIHLDFSKNAPQAVGPINYFINENLVRMFFGIYVITVADPQILWNDGFYPLIDVTIPEDSFWKPRYPAALNGRNHGIGRVFDLFGGLLGKNNPSILNAAGFSSSPHFMYSGHYDGGPRDGEWFQLYSIGFGGIPGRPMGDGPDGHSLWPSFVNIPCEYLESYYPLRIERWETIADTGGAGLHRGGNGVDVAYRFDEPGTIAIHDDRWLTYPWGVNGGKPGARGRKWIERADGTTEILASKVHDVPVARGDVLHFVTWGGGGWGDPTERDPELVALEVRRGLITPDGAASGYGVVCDAAGTVDVEATTTRRAELVEARGETTVFDKGPDIADILARCEEETGLPAPRPPVNVRKALRA</sequence>
<evidence type="ECO:0000313" key="3">
    <source>
        <dbReference type="Proteomes" id="UP000182054"/>
    </source>
</evidence>
<dbReference type="GeneID" id="85485886"/>
<dbReference type="RefSeq" id="WP_068364733.1">
    <property type="nucleotide sequence ID" value="NZ_FOJN01000006.1"/>
</dbReference>
<dbReference type="InterPro" id="IPR003692">
    <property type="entry name" value="Hydantoinase_B"/>
</dbReference>
<accession>A0A1I0TGY5</accession>
<gene>
    <name evidence="2" type="ORF">SAMN05444374_106167</name>
</gene>
<dbReference type="Pfam" id="PF02538">
    <property type="entry name" value="Hydantoinase_B"/>
    <property type="match status" value="1"/>
</dbReference>
<protein>
    <submittedName>
        <fullName evidence="2">N-methylhydantoinase B</fullName>
    </submittedName>
</protein>
<dbReference type="Proteomes" id="UP000182054">
    <property type="component" value="Unassembled WGS sequence"/>
</dbReference>
<dbReference type="GO" id="GO:0017168">
    <property type="term" value="F:5-oxoprolinase (ATP-hydrolyzing) activity"/>
    <property type="evidence" value="ECO:0007669"/>
    <property type="project" value="TreeGrafter"/>
</dbReference>
<dbReference type="InterPro" id="IPR045079">
    <property type="entry name" value="Oxoprolinase-like"/>
</dbReference>
<evidence type="ECO:0000313" key="2">
    <source>
        <dbReference type="EMBL" id="SFA51019.1"/>
    </source>
</evidence>
<evidence type="ECO:0000259" key="1">
    <source>
        <dbReference type="Pfam" id="PF02538"/>
    </source>
</evidence>
<dbReference type="GO" id="GO:0005829">
    <property type="term" value="C:cytosol"/>
    <property type="evidence" value="ECO:0007669"/>
    <property type="project" value="TreeGrafter"/>
</dbReference>
<feature type="domain" description="Hydantoinase B/oxoprolinase" evidence="1">
    <location>
        <begin position="18"/>
        <end position="537"/>
    </location>
</feature>
<name>A0A1I0TGY5_9NOCA</name>
<dbReference type="GO" id="GO:0006749">
    <property type="term" value="P:glutathione metabolic process"/>
    <property type="evidence" value="ECO:0007669"/>
    <property type="project" value="TreeGrafter"/>
</dbReference>
<organism evidence="2 3">
    <name type="scientific">Rhodococcoides kroppenstedtii</name>
    <dbReference type="NCBI Taxonomy" id="293050"/>
    <lineage>
        <taxon>Bacteria</taxon>
        <taxon>Bacillati</taxon>
        <taxon>Actinomycetota</taxon>
        <taxon>Actinomycetes</taxon>
        <taxon>Mycobacteriales</taxon>
        <taxon>Nocardiaceae</taxon>
        <taxon>Rhodococcoides</taxon>
    </lineage>
</organism>
<reference evidence="2 3" key="1">
    <citation type="submission" date="2016-10" db="EMBL/GenBank/DDBJ databases">
        <authorList>
            <person name="de Groot N.N."/>
        </authorList>
    </citation>
    <scope>NUCLEOTIDE SEQUENCE [LARGE SCALE GENOMIC DNA]</scope>
    <source>
        <strain evidence="2 3">DSM 44908</strain>
    </source>
</reference>
<dbReference type="AlphaFoldDB" id="A0A1I0TGY5"/>
<dbReference type="PANTHER" id="PTHR11365">
    <property type="entry name" value="5-OXOPROLINASE RELATED"/>
    <property type="match status" value="1"/>
</dbReference>
<dbReference type="EMBL" id="FOJN01000006">
    <property type="protein sequence ID" value="SFA51019.1"/>
    <property type="molecule type" value="Genomic_DNA"/>
</dbReference>
<dbReference type="OrthoDB" id="102473at2"/>
<proteinExistence type="predicted"/>